<dbReference type="KEGG" id="sla:SERLADRAFT_457019"/>
<evidence type="ECO:0000256" key="1">
    <source>
        <dbReference type="SAM" id="MobiDB-lite"/>
    </source>
</evidence>
<dbReference type="RefSeq" id="XP_007313619.1">
    <property type="nucleotide sequence ID" value="XM_007313557.1"/>
</dbReference>
<organism>
    <name type="scientific">Serpula lacrymans var. lacrymans (strain S7.9)</name>
    <name type="common">Dry rot fungus</name>
    <dbReference type="NCBI Taxonomy" id="578457"/>
    <lineage>
        <taxon>Eukaryota</taxon>
        <taxon>Fungi</taxon>
        <taxon>Dikarya</taxon>
        <taxon>Basidiomycota</taxon>
        <taxon>Agaricomycotina</taxon>
        <taxon>Agaricomycetes</taxon>
        <taxon>Agaricomycetidae</taxon>
        <taxon>Boletales</taxon>
        <taxon>Coniophorineae</taxon>
        <taxon>Serpulaceae</taxon>
        <taxon>Serpula</taxon>
    </lineage>
</organism>
<evidence type="ECO:0000313" key="2">
    <source>
        <dbReference type="EMBL" id="EGO29377.1"/>
    </source>
</evidence>
<sequence>MASSPSGAELHVHHCSLTLCHCSVYSSVAAVNSASTISMTQMHSIRGSSSLPPCTLFYRVNYRPWSLGPKTSSIPCDAMLQRCQGVQPLSPKLGNRRSTNPAAHVPRPLQA</sequence>
<name>F8NGJ0_SERL9</name>
<dbReference type="EMBL" id="GL945429">
    <property type="protein sequence ID" value="EGO29377.1"/>
    <property type="molecule type" value="Genomic_DNA"/>
</dbReference>
<reference evidence="2" key="1">
    <citation type="submission" date="2011-04" db="EMBL/GenBank/DDBJ databases">
        <title>Evolution of plant cell wall degrading machinery underlies the functional diversity of forest fungi.</title>
        <authorList>
            <consortium name="US DOE Joint Genome Institute (JGI-PGF)"/>
            <person name="Eastwood D.C."/>
            <person name="Floudas D."/>
            <person name="Binder M."/>
            <person name="Majcherczyk A."/>
            <person name="Schneider P."/>
            <person name="Aerts A."/>
            <person name="Asiegbu F.O."/>
            <person name="Baker S.E."/>
            <person name="Barry K."/>
            <person name="Bendiksby M."/>
            <person name="Blumentritt M."/>
            <person name="Coutinho P.M."/>
            <person name="Cullen D."/>
            <person name="Cullen D."/>
            <person name="Gathman A."/>
            <person name="Goodell B."/>
            <person name="Henrissat B."/>
            <person name="Ihrmark K."/>
            <person name="Kauserud H."/>
            <person name="Kohler A."/>
            <person name="LaButti K."/>
            <person name="Lapidus A."/>
            <person name="Lavin J.L."/>
            <person name="Lee Y.-H."/>
            <person name="Lindquist E."/>
            <person name="Lilly W."/>
            <person name="Lucas S."/>
            <person name="Morin E."/>
            <person name="Murat C."/>
            <person name="Oguiza J.A."/>
            <person name="Park J."/>
            <person name="Pisabarro A.G."/>
            <person name="Riley R."/>
            <person name="Rosling A."/>
            <person name="Salamov A."/>
            <person name="Schmidt O."/>
            <person name="Schmutz J."/>
            <person name="Skrede I."/>
            <person name="Stenlid J."/>
            <person name="Wiebenga A."/>
            <person name="Xie X."/>
            <person name="Kues U."/>
            <person name="Hibbett D.S."/>
            <person name="Hoffmeister D."/>
            <person name="Hogberg N."/>
            <person name="Martin F."/>
            <person name="Grigoriev I.V."/>
            <person name="Watkinson S.C."/>
        </authorList>
    </citation>
    <scope>NUCLEOTIDE SEQUENCE</scope>
    <source>
        <strain evidence="2">S7.9</strain>
    </source>
</reference>
<dbReference type="HOGENOM" id="CLU_2159957_0_0_1"/>
<proteinExistence type="predicted"/>
<feature type="region of interest" description="Disordered" evidence="1">
    <location>
        <begin position="87"/>
        <end position="111"/>
    </location>
</feature>
<dbReference type="GeneID" id="18817448"/>
<dbReference type="Proteomes" id="UP000008064">
    <property type="component" value="Unassembled WGS sequence"/>
</dbReference>
<gene>
    <name evidence="2" type="ORF">SERLADRAFT_457019</name>
</gene>
<dbReference type="AlphaFoldDB" id="F8NGJ0"/>
<accession>F8NGJ0</accession>
<protein>
    <submittedName>
        <fullName evidence="2">Uncharacterized protein</fullName>
    </submittedName>
</protein>